<dbReference type="AlphaFoldDB" id="A0A922I215"/>
<evidence type="ECO:0000256" key="1">
    <source>
        <dbReference type="SAM" id="MobiDB-lite"/>
    </source>
</evidence>
<reference evidence="3" key="4">
    <citation type="journal article" date="2022" name="Res Sq">
        <title>Comparative Genomics Reveals Insights into the Divergent Evolution of Astigmatic Mites and Household Pest Adaptations.</title>
        <authorList>
            <person name="Xiong Q."/>
            <person name="Wan A.T.-Y."/>
            <person name="Liu X.-Y."/>
            <person name="Fung C.S.-H."/>
            <person name="Xiao X."/>
            <person name="Malainual N."/>
            <person name="Hou J."/>
            <person name="Wang L."/>
            <person name="Wang M."/>
            <person name="Yang K."/>
            <person name="Cui Y."/>
            <person name="Leung E."/>
            <person name="Nong W."/>
            <person name="Shin S.-K."/>
            <person name="Au S."/>
            <person name="Jeong K.Y."/>
            <person name="Chew F.T."/>
            <person name="Hui J."/>
            <person name="Leung T.F."/>
            <person name="Tungtrongchitr A."/>
            <person name="Zhong N."/>
            <person name="Liu Z."/>
            <person name="Tsui S."/>
        </authorList>
    </citation>
    <scope>NUCLEOTIDE SEQUENCE</scope>
    <source>
        <strain evidence="3">Derf</strain>
        <tissue evidence="3">Whole organism</tissue>
    </source>
</reference>
<feature type="compositionally biased region" description="Low complexity" evidence="1">
    <location>
        <begin position="86"/>
        <end position="98"/>
    </location>
</feature>
<dbReference type="Proteomes" id="UP000790347">
    <property type="component" value="Unassembled WGS sequence"/>
</dbReference>
<keyword evidence="4" id="KW-1185">Reference proteome</keyword>
<proteinExistence type="predicted"/>
<evidence type="ECO:0000313" key="3">
    <source>
        <dbReference type="EMBL" id="KAH9517612.1"/>
    </source>
</evidence>
<feature type="compositionally biased region" description="Polar residues" evidence="1">
    <location>
        <begin position="99"/>
        <end position="122"/>
    </location>
</feature>
<reference evidence="2" key="2">
    <citation type="submission" date="2020-06" db="EMBL/GenBank/DDBJ databases">
        <authorList>
            <person name="Ji K."/>
            <person name="Li J."/>
        </authorList>
    </citation>
    <scope>NUCLEOTIDE SEQUENCE</scope>
    <source>
        <strain evidence="2">JKM2019</strain>
        <tissue evidence="2">Whole body</tissue>
    </source>
</reference>
<feature type="region of interest" description="Disordered" evidence="1">
    <location>
        <begin position="1"/>
        <end position="138"/>
    </location>
</feature>
<dbReference type="EMBL" id="SDOV01000007">
    <property type="protein sequence ID" value="KAH7638404.1"/>
    <property type="molecule type" value="Genomic_DNA"/>
</dbReference>
<accession>A0A922I215</accession>
<comment type="caution">
    <text evidence="3">The sequence shown here is derived from an EMBL/GenBank/DDBJ whole genome shotgun (WGS) entry which is preliminary data.</text>
</comment>
<sequence length="162" mass="17756">MIGVSGSRHIGRRRGSSASNQHRLSMIEPDISGGGGGATEPDDNDENGDGVHPRRRLQSQDSYRDSKETSDTGGTVRIRKQSTIESNQSGSNNINNNNRQTASKSPAPSQTRRQSSRMSISTGEGIPPTRFRQRRRAVEISDQRTCALLHSRLKGMKLEDIA</sequence>
<dbReference type="Proteomes" id="UP000828236">
    <property type="component" value="Unassembled WGS sequence"/>
</dbReference>
<reference evidence="3" key="1">
    <citation type="submission" date="2013-05" db="EMBL/GenBank/DDBJ databases">
        <authorList>
            <person name="Yim A.K.Y."/>
            <person name="Chan T.F."/>
            <person name="Ji K.M."/>
            <person name="Liu X.Y."/>
            <person name="Zhou J.W."/>
            <person name="Li R.Q."/>
            <person name="Yang K.Y."/>
            <person name="Li J."/>
            <person name="Li M."/>
            <person name="Law P.T.W."/>
            <person name="Wu Y.L."/>
            <person name="Cai Z.L."/>
            <person name="Qin H."/>
            <person name="Bao Y."/>
            <person name="Leung R.K.K."/>
            <person name="Ng P.K.S."/>
            <person name="Zou J."/>
            <person name="Zhong X.J."/>
            <person name="Ran P.X."/>
            <person name="Zhong N.S."/>
            <person name="Liu Z.G."/>
            <person name="Tsui S.K.W."/>
        </authorList>
    </citation>
    <scope>NUCLEOTIDE SEQUENCE</scope>
    <source>
        <strain evidence="3">Derf</strain>
        <tissue evidence="3">Whole organism</tissue>
    </source>
</reference>
<evidence type="ECO:0000313" key="4">
    <source>
        <dbReference type="Proteomes" id="UP000790347"/>
    </source>
</evidence>
<name>A0A922I215_DERFA</name>
<organism evidence="3 4">
    <name type="scientific">Dermatophagoides farinae</name>
    <name type="common">American house dust mite</name>
    <dbReference type="NCBI Taxonomy" id="6954"/>
    <lineage>
        <taxon>Eukaryota</taxon>
        <taxon>Metazoa</taxon>
        <taxon>Ecdysozoa</taxon>
        <taxon>Arthropoda</taxon>
        <taxon>Chelicerata</taxon>
        <taxon>Arachnida</taxon>
        <taxon>Acari</taxon>
        <taxon>Acariformes</taxon>
        <taxon>Sarcoptiformes</taxon>
        <taxon>Astigmata</taxon>
        <taxon>Psoroptidia</taxon>
        <taxon>Analgoidea</taxon>
        <taxon>Pyroglyphidae</taxon>
        <taxon>Dermatophagoidinae</taxon>
        <taxon>Dermatophagoides</taxon>
    </lineage>
</organism>
<evidence type="ECO:0000313" key="2">
    <source>
        <dbReference type="EMBL" id="KAH7638404.1"/>
    </source>
</evidence>
<protein>
    <submittedName>
        <fullName evidence="3">Uncharacterized protein</fullName>
    </submittedName>
</protein>
<dbReference type="EMBL" id="ASGP02000003">
    <property type="protein sequence ID" value="KAH9517612.1"/>
    <property type="molecule type" value="Genomic_DNA"/>
</dbReference>
<reference evidence="2" key="3">
    <citation type="journal article" date="2021" name="World Allergy Organ. J.">
        <title>Chromosome-level assembly of Dermatophagoides farinae genome and transcriptome reveals two novel allergens Der f 37 and Der f 39.</title>
        <authorList>
            <person name="Chen J."/>
            <person name="Cai Z."/>
            <person name="Fan D."/>
            <person name="Hu J."/>
            <person name="Hou Y."/>
            <person name="He Y."/>
            <person name="Zhang Z."/>
            <person name="Zhao Z."/>
            <person name="Gao P."/>
            <person name="Hu W."/>
            <person name="Sun J."/>
            <person name="Li J."/>
            <person name="Ji K."/>
        </authorList>
    </citation>
    <scope>NUCLEOTIDE SEQUENCE</scope>
    <source>
        <strain evidence="2">JKM2019</strain>
    </source>
</reference>
<gene>
    <name evidence="3" type="ORF">DERF_008267</name>
    <name evidence="2" type="ORF">HUG17_2437</name>
</gene>